<dbReference type="NCBIfam" id="NF045467">
    <property type="entry name" value="Opp4A"/>
    <property type="match status" value="1"/>
</dbReference>
<gene>
    <name evidence="8" type="ORF">B7C51_22430</name>
</gene>
<dbReference type="PANTHER" id="PTHR30290:SF9">
    <property type="entry name" value="OLIGOPEPTIDE-BINDING PROTEIN APPA"/>
    <property type="match status" value="1"/>
</dbReference>
<organism evidence="8 9">
    <name type="scientific">Paenibacillus larvae subsp. pulvifaciens</name>
    <dbReference type="NCBI Taxonomy" id="1477"/>
    <lineage>
        <taxon>Bacteria</taxon>
        <taxon>Bacillati</taxon>
        <taxon>Bacillota</taxon>
        <taxon>Bacilli</taxon>
        <taxon>Bacillales</taxon>
        <taxon>Paenibacillaceae</taxon>
        <taxon>Paenibacillus</taxon>
    </lineage>
</organism>
<dbReference type="InterPro" id="IPR023765">
    <property type="entry name" value="SBP_5_CS"/>
</dbReference>
<evidence type="ECO:0000313" key="8">
    <source>
        <dbReference type="EMBL" id="ARF70011.1"/>
    </source>
</evidence>
<dbReference type="InterPro" id="IPR039424">
    <property type="entry name" value="SBP_5"/>
</dbReference>
<dbReference type="PROSITE" id="PS51257">
    <property type="entry name" value="PROKAR_LIPOPROTEIN"/>
    <property type="match status" value="1"/>
</dbReference>
<comment type="similarity">
    <text evidence="2">Belongs to the bacterial solute-binding protein 5 family.</text>
</comment>
<dbReference type="Proteomes" id="UP000192727">
    <property type="component" value="Chromosome"/>
</dbReference>
<protein>
    <submittedName>
        <fullName evidence="8">Oligopeptide ABC transporter substrate-binding protein</fullName>
    </submittedName>
</protein>
<dbReference type="InterPro" id="IPR050034">
    <property type="entry name" value="Opp4A"/>
</dbReference>
<dbReference type="InterPro" id="IPR030678">
    <property type="entry name" value="Peptide/Ni-bd"/>
</dbReference>
<keyword evidence="3" id="KW-0813">Transport</keyword>
<dbReference type="Pfam" id="PF00496">
    <property type="entry name" value="SBP_bac_5"/>
    <property type="match status" value="1"/>
</dbReference>
<dbReference type="GO" id="GO:0015833">
    <property type="term" value="P:peptide transport"/>
    <property type="evidence" value="ECO:0007669"/>
    <property type="project" value="TreeGrafter"/>
</dbReference>
<dbReference type="SUPFAM" id="SSF53850">
    <property type="entry name" value="Periplasmic binding protein-like II"/>
    <property type="match status" value="1"/>
</dbReference>
<evidence type="ECO:0000256" key="2">
    <source>
        <dbReference type="ARBA" id="ARBA00005695"/>
    </source>
</evidence>
<dbReference type="Gene3D" id="3.40.190.10">
    <property type="entry name" value="Periplasmic binding protein-like II"/>
    <property type="match status" value="1"/>
</dbReference>
<evidence type="ECO:0000256" key="3">
    <source>
        <dbReference type="ARBA" id="ARBA00022448"/>
    </source>
</evidence>
<dbReference type="PIRSF" id="PIRSF002741">
    <property type="entry name" value="MppA"/>
    <property type="match status" value="1"/>
</dbReference>
<evidence type="ECO:0000256" key="1">
    <source>
        <dbReference type="ARBA" id="ARBA00004193"/>
    </source>
</evidence>
<keyword evidence="4 6" id="KW-0732">Signal</keyword>
<dbReference type="RefSeq" id="WP_083041297.1">
    <property type="nucleotide sequence ID" value="NZ_CP020557.1"/>
</dbReference>
<dbReference type="PANTHER" id="PTHR30290">
    <property type="entry name" value="PERIPLASMIC BINDING COMPONENT OF ABC TRANSPORTER"/>
    <property type="match status" value="1"/>
</dbReference>
<dbReference type="GO" id="GO:0042597">
    <property type="term" value="C:periplasmic space"/>
    <property type="evidence" value="ECO:0007669"/>
    <property type="project" value="UniProtKB-ARBA"/>
</dbReference>
<accession>A0A1V0UY89</accession>
<dbReference type="InterPro" id="IPR000914">
    <property type="entry name" value="SBP_5_dom"/>
</dbReference>
<evidence type="ECO:0000256" key="4">
    <source>
        <dbReference type="ARBA" id="ARBA00022729"/>
    </source>
</evidence>
<dbReference type="EMBL" id="CP020557">
    <property type="protein sequence ID" value="ARF70011.1"/>
    <property type="molecule type" value="Genomic_DNA"/>
</dbReference>
<dbReference type="CDD" id="cd08510">
    <property type="entry name" value="PBP2_Lactococcal_OppA_like"/>
    <property type="match status" value="1"/>
</dbReference>
<dbReference type="PROSITE" id="PS01040">
    <property type="entry name" value="SBP_BACTERIAL_5"/>
    <property type="match status" value="1"/>
</dbReference>
<evidence type="ECO:0000313" key="9">
    <source>
        <dbReference type="Proteomes" id="UP000192727"/>
    </source>
</evidence>
<sequence>MGKPRLVKALSALAISALLLSACSGGSSPGSGANGSKGSEPSNSPKVETSKFPSVTKNDKQEIQDGSLTFGLVAGTPFKGILNNALYQDQPDFVIISKFDESLLYTDENWEFNNDGPATFTISDDKRTITLKIRDNVKWHDGNPVTAEDLEYAYLVIGSPKYTGVRYNTQLQLVEGMEEYHEGKTDKISGVKVNDEKTISITYKEPNPSMKTGLWSAPLHKKYLGDVPIEKLAESDKIRKNPIGFGPFKVKKIVPGESVEFERFDNYWAGKPKLKSMVLKVVNPSVVNASLKKGEIDIAEVTADQYPNTSKLKNVQLIGATDLYYSYIGFKFGHYDKEKQENVMDRDKFKDVRLRQAMAYAIDRKAIADKMYYNLRFEANSPIPPSLPKYHNNKLGAYDKDVEKAKKLLDEAGYKDTNGDGFREDSKGQEFKINLLAMDGSDISDPLAKFFIQSWKDIGLKAELVDGRLHEFNSFYDMINNDDPKVDVFSGAWGTGSDPDPSGIWAKDSKFNNDRWVHDKNTELLKAGISAKAMDDKYRKYIYDQWQKLIHDEVPLIPLHYKFELTGVNNRVKNYDVAPGSKLTWKDVAVTSEKPEVEN</sequence>
<dbReference type="GO" id="GO:1904680">
    <property type="term" value="F:peptide transmembrane transporter activity"/>
    <property type="evidence" value="ECO:0007669"/>
    <property type="project" value="TreeGrafter"/>
</dbReference>
<feature type="chain" id="PRO_5012120860" evidence="6">
    <location>
        <begin position="33"/>
        <end position="599"/>
    </location>
</feature>
<feature type="region of interest" description="Disordered" evidence="5">
    <location>
        <begin position="29"/>
        <end position="58"/>
    </location>
</feature>
<dbReference type="Gene3D" id="3.10.105.10">
    <property type="entry name" value="Dipeptide-binding Protein, Domain 3"/>
    <property type="match status" value="1"/>
</dbReference>
<feature type="compositionally biased region" description="Polar residues" evidence="5">
    <location>
        <begin position="40"/>
        <end position="56"/>
    </location>
</feature>
<evidence type="ECO:0000256" key="6">
    <source>
        <dbReference type="SAM" id="SignalP"/>
    </source>
</evidence>
<name>A0A1V0UY89_9BACL</name>
<dbReference type="GO" id="GO:0043190">
    <property type="term" value="C:ATP-binding cassette (ABC) transporter complex"/>
    <property type="evidence" value="ECO:0007669"/>
    <property type="project" value="InterPro"/>
</dbReference>
<dbReference type="AlphaFoldDB" id="A0A1V0UY89"/>
<reference evidence="8 9" key="1">
    <citation type="submission" date="2017-03" db="EMBL/GenBank/DDBJ databases">
        <title>Paenibacillus larvae genome sequencing.</title>
        <authorList>
            <person name="Dingman D.W."/>
        </authorList>
    </citation>
    <scope>NUCLEOTIDE SEQUENCE [LARGE SCALE GENOMIC DNA]</scope>
    <source>
        <strain evidence="8 9">SAG 10367</strain>
    </source>
</reference>
<evidence type="ECO:0000256" key="5">
    <source>
        <dbReference type="SAM" id="MobiDB-lite"/>
    </source>
</evidence>
<evidence type="ECO:0000259" key="7">
    <source>
        <dbReference type="Pfam" id="PF00496"/>
    </source>
</evidence>
<feature type="signal peptide" evidence="6">
    <location>
        <begin position="1"/>
        <end position="32"/>
    </location>
</feature>
<proteinExistence type="inferred from homology"/>
<feature type="domain" description="Solute-binding protein family 5" evidence="7">
    <location>
        <begin position="121"/>
        <end position="512"/>
    </location>
</feature>
<comment type="subcellular location">
    <subcellularLocation>
        <location evidence="1">Cell membrane</location>
        <topology evidence="1">Lipid-anchor</topology>
    </subcellularLocation>
</comment>